<accession>A0ABQ0RSI1</accession>
<protein>
    <recommendedName>
        <fullName evidence="2">SIP-like Rossmann fold domain-containing protein</fullName>
    </recommendedName>
</protein>
<organism evidence="3 4">
    <name type="scientific">Pseudonocardia saturnea</name>
    <dbReference type="NCBI Taxonomy" id="33909"/>
    <lineage>
        <taxon>Bacteria</taxon>
        <taxon>Bacillati</taxon>
        <taxon>Actinomycetota</taxon>
        <taxon>Actinomycetes</taxon>
        <taxon>Pseudonocardiales</taxon>
        <taxon>Pseudonocardiaceae</taxon>
        <taxon>Pseudonocardia</taxon>
    </lineage>
</organism>
<evidence type="ECO:0000313" key="3">
    <source>
        <dbReference type="EMBL" id="GEC23640.1"/>
    </source>
</evidence>
<evidence type="ECO:0000259" key="2">
    <source>
        <dbReference type="Pfam" id="PF04954"/>
    </source>
</evidence>
<dbReference type="CDD" id="cd06193">
    <property type="entry name" value="siderophore_interacting"/>
    <property type="match status" value="1"/>
</dbReference>
<dbReference type="InterPro" id="IPR039261">
    <property type="entry name" value="FNR_nucleotide-bd"/>
</dbReference>
<dbReference type="InterPro" id="IPR039374">
    <property type="entry name" value="SIP_fam"/>
</dbReference>
<feature type="domain" description="SIP-like Rossmann fold" evidence="2">
    <location>
        <begin position="2"/>
        <end position="85"/>
    </location>
</feature>
<evidence type="ECO:0000256" key="1">
    <source>
        <dbReference type="SAM" id="MobiDB-lite"/>
    </source>
</evidence>
<dbReference type="EMBL" id="BJNH01000006">
    <property type="protein sequence ID" value="GEC23640.1"/>
    <property type="molecule type" value="Genomic_DNA"/>
</dbReference>
<proteinExistence type="predicted"/>
<keyword evidence="4" id="KW-1185">Reference proteome</keyword>
<dbReference type="RefSeq" id="WP_232021295.1">
    <property type="nucleotide sequence ID" value="NZ_BJNH01000006.1"/>
</dbReference>
<dbReference type="Pfam" id="PF04954">
    <property type="entry name" value="SIP"/>
    <property type="match status" value="1"/>
</dbReference>
<reference evidence="3 4" key="1">
    <citation type="submission" date="2019-06" db="EMBL/GenBank/DDBJ databases">
        <title>Whole genome shotgun sequence of Pseudonocardia saturnea NBRC 14499.</title>
        <authorList>
            <person name="Hosoyama A."/>
            <person name="Uohara A."/>
            <person name="Ohji S."/>
            <person name="Ichikawa N."/>
        </authorList>
    </citation>
    <scope>NUCLEOTIDE SEQUENCE [LARGE SCALE GENOMIC DNA]</scope>
    <source>
        <strain evidence="3 4">NBRC 14499</strain>
    </source>
</reference>
<dbReference type="InterPro" id="IPR007037">
    <property type="entry name" value="SIP_rossman_dom"/>
</dbReference>
<name>A0ABQ0RSI1_9PSEU</name>
<dbReference type="Proteomes" id="UP000320693">
    <property type="component" value="Unassembled WGS sequence"/>
</dbReference>
<dbReference type="PANTHER" id="PTHR30157:SF0">
    <property type="entry name" value="NADPH-DEPENDENT FERRIC-CHELATE REDUCTASE"/>
    <property type="match status" value="1"/>
</dbReference>
<feature type="compositionally biased region" description="Acidic residues" evidence="1">
    <location>
        <begin position="89"/>
        <end position="100"/>
    </location>
</feature>
<comment type="caution">
    <text evidence="3">The sequence shown here is derived from an EMBL/GenBank/DDBJ whole genome shotgun (WGS) entry which is preliminary data.</text>
</comment>
<dbReference type="Gene3D" id="3.40.50.80">
    <property type="entry name" value="Nucleotide-binding domain of ferredoxin-NADP reductase (FNR) module"/>
    <property type="match status" value="1"/>
</dbReference>
<feature type="region of interest" description="Disordered" evidence="1">
    <location>
        <begin position="89"/>
        <end position="111"/>
    </location>
</feature>
<gene>
    <name evidence="3" type="ORF">PSA01_06690</name>
</gene>
<evidence type="ECO:0000313" key="4">
    <source>
        <dbReference type="Proteomes" id="UP000320693"/>
    </source>
</evidence>
<sequence length="111" mass="11999">MAVVQVAGPAEEQQLRSPAALTVHWVHRPGSLLDAVRTVPLPDATDQVFAWVAGEASAVRAVRRHLVGDRGLDKRAVAFTGYWRADLTQDDAPTEQDLADATEQMADQTAP</sequence>
<dbReference type="PANTHER" id="PTHR30157">
    <property type="entry name" value="FERRIC REDUCTASE, NADPH-DEPENDENT"/>
    <property type="match status" value="1"/>
</dbReference>